<proteinExistence type="predicted"/>
<dbReference type="AlphaFoldDB" id="C6RDT3"/>
<protein>
    <submittedName>
        <fullName evidence="5">4Fe-4S binding domain protein</fullName>
    </submittedName>
</protein>
<gene>
    <name evidence="5" type="ORF">CAMSH0001_1241</name>
</gene>
<dbReference type="GO" id="GO:0046872">
    <property type="term" value="F:metal ion binding"/>
    <property type="evidence" value="ECO:0007669"/>
    <property type="project" value="UniProtKB-KW"/>
</dbReference>
<evidence type="ECO:0000313" key="6">
    <source>
        <dbReference type="Proteomes" id="UP000003107"/>
    </source>
</evidence>
<name>C6RDT3_9BACT</name>
<organism evidence="5 6">
    <name type="scientific">Campylobacter showae RM3277</name>
    <dbReference type="NCBI Taxonomy" id="553219"/>
    <lineage>
        <taxon>Bacteria</taxon>
        <taxon>Pseudomonadati</taxon>
        <taxon>Campylobacterota</taxon>
        <taxon>Epsilonproteobacteria</taxon>
        <taxon>Campylobacterales</taxon>
        <taxon>Campylobacteraceae</taxon>
        <taxon>Campylobacter</taxon>
    </lineage>
</organism>
<keyword evidence="3" id="KW-0411">Iron-sulfur</keyword>
<dbReference type="SUPFAM" id="SSF54862">
    <property type="entry name" value="4Fe-4S ferredoxins"/>
    <property type="match status" value="1"/>
</dbReference>
<evidence type="ECO:0000256" key="1">
    <source>
        <dbReference type="ARBA" id="ARBA00022723"/>
    </source>
</evidence>
<feature type="domain" description="4Fe-4S ferredoxin-type" evidence="4">
    <location>
        <begin position="213"/>
        <end position="242"/>
    </location>
</feature>
<dbReference type="PANTHER" id="PTHR43122">
    <property type="entry name" value="FERREDOXIN SUBUNIT OF PYRUVATE:FLAVODOXIN OXIDOREDUCTASE-RELATED"/>
    <property type="match status" value="1"/>
</dbReference>
<dbReference type="PROSITE" id="PS51379">
    <property type="entry name" value="4FE4S_FER_2"/>
    <property type="match status" value="1"/>
</dbReference>
<dbReference type="STRING" id="553219.CAMSH0001_1241"/>
<evidence type="ECO:0000259" key="4">
    <source>
        <dbReference type="PROSITE" id="PS51379"/>
    </source>
</evidence>
<dbReference type="PANTHER" id="PTHR43122:SF1">
    <property type="entry name" value="IRON-SULFUR-BINDING PROTEIN"/>
    <property type="match status" value="1"/>
</dbReference>
<dbReference type="Gene3D" id="3.40.50.360">
    <property type="match status" value="1"/>
</dbReference>
<dbReference type="Gene3D" id="3.30.70.20">
    <property type="match status" value="1"/>
</dbReference>
<comment type="caution">
    <text evidence="5">The sequence shown here is derived from an EMBL/GenBank/DDBJ whole genome shotgun (WGS) entry which is preliminary data.</text>
</comment>
<keyword evidence="2" id="KW-0408">Iron</keyword>
<sequence length="285" mass="31616">MALNLMRSAKFDENGQNFAPKFKRIRKMIAIYFSSTGNTKHCVKRFIERLGGDIPAVSIEDEACAELLKSHDDIILAYPVYFSDLPQIVREFICENSANFHGKNVFIIATMEIFSGDGAGCAARILRRAGAKITGGAHVRMPAFILDVAIFSYSAQKNERLIKEANAKLERASEAFAAGKPPQEGLGMLCRIAGLLGQRLWMKIWNKTPFARRKPTLDAARCNGCGECAKSCPMQNIKITHGKARFGERCTICYRCVNKCRQKAITILGKAVNLEKSVAAEFKDI</sequence>
<dbReference type="eggNOG" id="COG0716">
    <property type="taxonomic scope" value="Bacteria"/>
</dbReference>
<evidence type="ECO:0000256" key="2">
    <source>
        <dbReference type="ARBA" id="ARBA00023004"/>
    </source>
</evidence>
<keyword evidence="6" id="KW-1185">Reference proteome</keyword>
<dbReference type="EMBL" id="ACVQ01000008">
    <property type="protein sequence ID" value="EET80480.1"/>
    <property type="molecule type" value="Genomic_DNA"/>
</dbReference>
<keyword evidence="1" id="KW-0479">Metal-binding</keyword>
<accession>C6RDT3</accession>
<dbReference type="InterPro" id="IPR029039">
    <property type="entry name" value="Flavoprotein-like_sf"/>
</dbReference>
<dbReference type="InterPro" id="IPR017896">
    <property type="entry name" value="4Fe4S_Fe-S-bd"/>
</dbReference>
<reference evidence="5 6" key="1">
    <citation type="submission" date="2009-07" db="EMBL/GenBank/DDBJ databases">
        <authorList>
            <person name="Madupu R."/>
            <person name="Sebastian Y."/>
            <person name="Durkin A.S."/>
            <person name="Torralba M."/>
            <person name="Methe B."/>
            <person name="Sutton G.G."/>
            <person name="Strausberg R.L."/>
            <person name="Nelson K.E."/>
        </authorList>
    </citation>
    <scope>NUCLEOTIDE SEQUENCE [LARGE SCALE GENOMIC DNA]</scope>
    <source>
        <strain evidence="5 6">RM3277</strain>
    </source>
</reference>
<dbReference type="InterPro" id="IPR017900">
    <property type="entry name" value="4Fe4S_Fe_S_CS"/>
</dbReference>
<dbReference type="eggNOG" id="COG1145">
    <property type="taxonomic scope" value="Bacteria"/>
</dbReference>
<dbReference type="Proteomes" id="UP000003107">
    <property type="component" value="Unassembled WGS sequence"/>
</dbReference>
<evidence type="ECO:0000313" key="5">
    <source>
        <dbReference type="EMBL" id="EET80480.1"/>
    </source>
</evidence>
<dbReference type="Pfam" id="PF12724">
    <property type="entry name" value="Flavodoxin_5"/>
    <property type="match status" value="1"/>
</dbReference>
<dbReference type="InterPro" id="IPR026816">
    <property type="entry name" value="Flavodoxin_dom"/>
</dbReference>
<dbReference type="GO" id="GO:0051536">
    <property type="term" value="F:iron-sulfur cluster binding"/>
    <property type="evidence" value="ECO:0007669"/>
    <property type="project" value="UniProtKB-KW"/>
</dbReference>
<dbReference type="InterPro" id="IPR047964">
    <property type="entry name" value="EFR1-like"/>
</dbReference>
<dbReference type="NCBIfam" id="NF038196">
    <property type="entry name" value="ferrodoxin_EFR1"/>
    <property type="match status" value="1"/>
</dbReference>
<dbReference type="Pfam" id="PF13237">
    <property type="entry name" value="Fer4_10"/>
    <property type="match status" value="1"/>
</dbReference>
<evidence type="ECO:0000256" key="3">
    <source>
        <dbReference type="ARBA" id="ARBA00023014"/>
    </source>
</evidence>
<dbReference type="SUPFAM" id="SSF52218">
    <property type="entry name" value="Flavoproteins"/>
    <property type="match status" value="1"/>
</dbReference>
<dbReference type="PROSITE" id="PS00198">
    <property type="entry name" value="4FE4S_FER_1"/>
    <property type="match status" value="1"/>
</dbReference>